<sequence>MDKRININTVEPHAYKAMLGLEAYLAQSEISKTIKELIKIRASQINNCAYCLAMHTKDALKYGENAERLFILSAWHEAETHFTEEEIVALKMTEEITQIAQNGLSNETYQRASKVFSEKQIAEIIMAIVTINAWNRIAVSTHLQIGEF</sequence>
<organism evidence="2 3">
    <name type="scientific">Epilithonimonas xixisoli</name>
    <dbReference type="NCBI Taxonomy" id="1476462"/>
    <lineage>
        <taxon>Bacteria</taxon>
        <taxon>Pseudomonadati</taxon>
        <taxon>Bacteroidota</taxon>
        <taxon>Flavobacteriia</taxon>
        <taxon>Flavobacteriales</taxon>
        <taxon>Weeksellaceae</taxon>
        <taxon>Chryseobacterium group</taxon>
        <taxon>Epilithonimonas</taxon>
    </lineage>
</organism>
<comment type="caution">
    <text evidence="2">The sequence shown here is derived from an EMBL/GenBank/DDBJ whole genome shotgun (WGS) entry which is preliminary data.</text>
</comment>
<proteinExistence type="predicted"/>
<keyword evidence="2" id="KW-0560">Oxidoreductase</keyword>
<dbReference type="Pfam" id="PF02627">
    <property type="entry name" value="CMD"/>
    <property type="match status" value="1"/>
</dbReference>
<dbReference type="AlphaFoldDB" id="A0A4R8I8K0"/>
<dbReference type="EMBL" id="SOEO01000003">
    <property type="protein sequence ID" value="TDX82952.1"/>
    <property type="molecule type" value="Genomic_DNA"/>
</dbReference>
<dbReference type="PANTHER" id="PTHR34846">
    <property type="entry name" value="4-CARBOXYMUCONOLACTONE DECARBOXYLASE FAMILY PROTEIN (AFU_ORTHOLOGUE AFUA_6G11590)"/>
    <property type="match status" value="1"/>
</dbReference>
<dbReference type="Gene3D" id="1.20.1290.10">
    <property type="entry name" value="AhpD-like"/>
    <property type="match status" value="1"/>
</dbReference>
<keyword evidence="2" id="KW-0575">Peroxidase</keyword>
<evidence type="ECO:0000313" key="3">
    <source>
        <dbReference type="Proteomes" id="UP000295313"/>
    </source>
</evidence>
<dbReference type="RefSeq" id="WP_133945895.1">
    <property type="nucleotide sequence ID" value="NZ_SOEO01000003.1"/>
</dbReference>
<protein>
    <submittedName>
        <fullName evidence="2">AhpD family alkylhydroperoxidase</fullName>
    </submittedName>
</protein>
<name>A0A4R8I8K0_9FLAO</name>
<dbReference type="OrthoDB" id="9801997at2"/>
<gene>
    <name evidence="2" type="ORF">B0I22_3003</name>
</gene>
<dbReference type="GO" id="GO:0051920">
    <property type="term" value="F:peroxiredoxin activity"/>
    <property type="evidence" value="ECO:0007669"/>
    <property type="project" value="InterPro"/>
</dbReference>
<dbReference type="InterPro" id="IPR004675">
    <property type="entry name" value="AhpD_core"/>
</dbReference>
<keyword evidence="3" id="KW-1185">Reference proteome</keyword>
<dbReference type="PANTHER" id="PTHR34846:SF10">
    <property type="entry name" value="CYTOPLASMIC PROTEIN"/>
    <property type="match status" value="1"/>
</dbReference>
<dbReference type="NCBIfam" id="TIGR00778">
    <property type="entry name" value="ahpD_dom"/>
    <property type="match status" value="1"/>
</dbReference>
<evidence type="ECO:0000259" key="1">
    <source>
        <dbReference type="Pfam" id="PF02627"/>
    </source>
</evidence>
<evidence type="ECO:0000313" key="2">
    <source>
        <dbReference type="EMBL" id="TDX82952.1"/>
    </source>
</evidence>
<reference evidence="2 3" key="1">
    <citation type="submission" date="2019-03" db="EMBL/GenBank/DDBJ databases">
        <title>Genomic Encyclopedia of Type Strains, Phase III (KMG-III): the genomes of soil and plant-associated and newly described type strains.</title>
        <authorList>
            <person name="Whitman W."/>
        </authorList>
    </citation>
    <scope>NUCLEOTIDE SEQUENCE [LARGE SCALE GENOMIC DNA]</scope>
    <source>
        <strain evidence="2 3">CGMCC 1.12802</strain>
    </source>
</reference>
<dbReference type="InterPro" id="IPR029032">
    <property type="entry name" value="AhpD-like"/>
</dbReference>
<feature type="domain" description="Carboxymuconolactone decarboxylase-like" evidence="1">
    <location>
        <begin position="12"/>
        <end position="95"/>
    </location>
</feature>
<dbReference type="Proteomes" id="UP000295313">
    <property type="component" value="Unassembled WGS sequence"/>
</dbReference>
<dbReference type="InterPro" id="IPR003779">
    <property type="entry name" value="CMD-like"/>
</dbReference>
<accession>A0A4R8I8K0</accession>
<dbReference type="SUPFAM" id="SSF69118">
    <property type="entry name" value="AhpD-like"/>
    <property type="match status" value="1"/>
</dbReference>